<dbReference type="Gene3D" id="3.90.550.10">
    <property type="entry name" value="Spore Coat Polysaccharide Biosynthesis Protein SpsA, Chain A"/>
    <property type="match status" value="1"/>
</dbReference>
<keyword evidence="1" id="KW-0997">Cell inner membrane</keyword>
<dbReference type="EMBL" id="JAAVJI010000010">
    <property type="protein sequence ID" value="NJP02360.1"/>
    <property type="molecule type" value="Genomic_DNA"/>
</dbReference>
<dbReference type="InterPro" id="IPR050834">
    <property type="entry name" value="Glycosyltransf_2"/>
</dbReference>
<organism evidence="3 4">
    <name type="scientific">Pseudomonas quercus</name>
    <dbReference type="NCBI Taxonomy" id="2722792"/>
    <lineage>
        <taxon>Bacteria</taxon>
        <taxon>Pseudomonadati</taxon>
        <taxon>Pseudomonadota</taxon>
        <taxon>Gammaproteobacteria</taxon>
        <taxon>Pseudomonadales</taxon>
        <taxon>Pseudomonadaceae</taxon>
        <taxon>Pseudomonas</taxon>
    </lineage>
</organism>
<dbReference type="InterPro" id="IPR001173">
    <property type="entry name" value="Glyco_trans_2-like"/>
</dbReference>
<dbReference type="PANTHER" id="PTHR43685:SF2">
    <property type="entry name" value="GLYCOSYLTRANSFERASE 2-LIKE DOMAIN-CONTAINING PROTEIN"/>
    <property type="match status" value="1"/>
</dbReference>
<dbReference type="PANTHER" id="PTHR43685">
    <property type="entry name" value="GLYCOSYLTRANSFERASE"/>
    <property type="match status" value="1"/>
</dbReference>
<protein>
    <submittedName>
        <fullName evidence="3">Glycosyltransferase</fullName>
    </submittedName>
</protein>
<dbReference type="SUPFAM" id="SSF53448">
    <property type="entry name" value="Nucleotide-diphospho-sugar transferases"/>
    <property type="match status" value="1"/>
</dbReference>
<proteinExistence type="predicted"/>
<gene>
    <name evidence="3" type="ORF">HBH25_16045</name>
</gene>
<accession>A0ABX0YG58</accession>
<dbReference type="Proteomes" id="UP000746535">
    <property type="component" value="Unassembled WGS sequence"/>
</dbReference>
<evidence type="ECO:0000256" key="1">
    <source>
        <dbReference type="ARBA" id="ARBA00022519"/>
    </source>
</evidence>
<dbReference type="Pfam" id="PF00535">
    <property type="entry name" value="Glycos_transf_2"/>
    <property type="match status" value="1"/>
</dbReference>
<keyword evidence="1" id="KW-1003">Cell membrane</keyword>
<evidence type="ECO:0000313" key="4">
    <source>
        <dbReference type="Proteomes" id="UP000746535"/>
    </source>
</evidence>
<comment type="caution">
    <text evidence="3">The sequence shown here is derived from an EMBL/GenBank/DDBJ whole genome shotgun (WGS) entry which is preliminary data.</text>
</comment>
<name>A0ABX0YG58_9PSED</name>
<keyword evidence="4" id="KW-1185">Reference proteome</keyword>
<keyword evidence="1" id="KW-0472">Membrane</keyword>
<dbReference type="InterPro" id="IPR029044">
    <property type="entry name" value="Nucleotide-diphossugar_trans"/>
</dbReference>
<dbReference type="RefSeq" id="WP_168084946.1">
    <property type="nucleotide sequence ID" value="NZ_JAAVJI010000010.1"/>
</dbReference>
<evidence type="ECO:0000313" key="3">
    <source>
        <dbReference type="EMBL" id="NJP02360.1"/>
    </source>
</evidence>
<reference evidence="3 4" key="1">
    <citation type="submission" date="2020-03" db="EMBL/GenBank/DDBJ databases">
        <authorList>
            <person name="Wang L."/>
            <person name="He N."/>
            <person name="Li Y."/>
            <person name="Fang Y."/>
            <person name="Zhang F."/>
        </authorList>
    </citation>
    <scope>NUCLEOTIDE SEQUENCE [LARGE SCALE GENOMIC DNA]</scope>
    <source>
        <strain evidence="4">hsmgli-8</strain>
    </source>
</reference>
<evidence type="ECO:0000259" key="2">
    <source>
        <dbReference type="Pfam" id="PF00535"/>
    </source>
</evidence>
<sequence>MQPRFLVLLAAYNGVQWIEEQVQSILSQQEVSVTIAINVDKSTDGTEEWATALALREPRVVVLPLGERFGGAARNFFRLVHDAPLAGYDYFSFADQDDIWHPDKLIRAVTVMNATRVDGYSSDVQAFWPNGVEKTVVKSQPQAAYDFLFEAAGPGCTYVFTRELFITMQRHLTAHFAEVQAVTLHDWYFYAFSRANGYRWHIDNVPSMRYRQHASNQVGVNQGAKAFKARLAQVFDGWYLNQAAKIANLVGMGDSPFVRSWSGLGRFQLLRLAKNSSQCRRRLRDKYVFGALCIALALVRHKK</sequence>
<feature type="domain" description="Glycosyltransferase 2-like" evidence="2">
    <location>
        <begin position="7"/>
        <end position="125"/>
    </location>
</feature>